<dbReference type="EMBL" id="LAZR01021219">
    <property type="protein sequence ID" value="KKL86078.1"/>
    <property type="molecule type" value="Genomic_DNA"/>
</dbReference>
<evidence type="ECO:0000313" key="1">
    <source>
        <dbReference type="EMBL" id="KKL86078.1"/>
    </source>
</evidence>
<comment type="caution">
    <text evidence="1">The sequence shown here is derived from an EMBL/GenBank/DDBJ whole genome shotgun (WGS) entry which is preliminary data.</text>
</comment>
<protein>
    <submittedName>
        <fullName evidence="1">Uncharacterized protein</fullName>
    </submittedName>
</protein>
<proteinExistence type="predicted"/>
<reference evidence="1" key="1">
    <citation type="journal article" date="2015" name="Nature">
        <title>Complex archaea that bridge the gap between prokaryotes and eukaryotes.</title>
        <authorList>
            <person name="Spang A."/>
            <person name="Saw J.H."/>
            <person name="Jorgensen S.L."/>
            <person name="Zaremba-Niedzwiedzka K."/>
            <person name="Martijn J."/>
            <person name="Lind A.E."/>
            <person name="van Eijk R."/>
            <person name="Schleper C."/>
            <person name="Guy L."/>
            <person name="Ettema T.J."/>
        </authorList>
    </citation>
    <scope>NUCLEOTIDE SEQUENCE</scope>
</reference>
<organism evidence="1">
    <name type="scientific">marine sediment metagenome</name>
    <dbReference type="NCBI Taxonomy" id="412755"/>
    <lineage>
        <taxon>unclassified sequences</taxon>
        <taxon>metagenomes</taxon>
        <taxon>ecological metagenomes</taxon>
    </lineage>
</organism>
<accession>A0A0F9FIH4</accession>
<dbReference type="AlphaFoldDB" id="A0A0F9FIH4"/>
<name>A0A0F9FIH4_9ZZZZ</name>
<sequence>MKKIKYNIGKPIGTAGFGNRLWVKKFENGVKIRKKGEGQITLQVQEVWETIMYLRKYSKRHAFPILLTSVDLTYVWQKYPETKEFIEKLLMDEVMDEEKLKIHEDYMNKVKILEGLEDKK</sequence>
<gene>
    <name evidence="1" type="ORF">LCGC14_1948300</name>
</gene>